<evidence type="ECO:0000313" key="2">
    <source>
        <dbReference type="Proteomes" id="UP000499080"/>
    </source>
</evidence>
<dbReference type="EMBL" id="BGPR01004725">
    <property type="protein sequence ID" value="GBN02699.1"/>
    <property type="molecule type" value="Genomic_DNA"/>
</dbReference>
<proteinExistence type="predicted"/>
<name>A0A4Y2KKX0_ARAVE</name>
<dbReference type="Proteomes" id="UP000499080">
    <property type="component" value="Unassembled WGS sequence"/>
</dbReference>
<gene>
    <name evidence="1" type="ORF">AVEN_237425_1</name>
</gene>
<evidence type="ECO:0000313" key="1">
    <source>
        <dbReference type="EMBL" id="GBN02699.1"/>
    </source>
</evidence>
<organism evidence="1 2">
    <name type="scientific">Araneus ventricosus</name>
    <name type="common">Orbweaver spider</name>
    <name type="synonym">Epeira ventricosa</name>
    <dbReference type="NCBI Taxonomy" id="182803"/>
    <lineage>
        <taxon>Eukaryota</taxon>
        <taxon>Metazoa</taxon>
        <taxon>Ecdysozoa</taxon>
        <taxon>Arthropoda</taxon>
        <taxon>Chelicerata</taxon>
        <taxon>Arachnida</taxon>
        <taxon>Araneae</taxon>
        <taxon>Araneomorphae</taxon>
        <taxon>Entelegynae</taxon>
        <taxon>Araneoidea</taxon>
        <taxon>Araneidae</taxon>
        <taxon>Araneus</taxon>
    </lineage>
</organism>
<accession>A0A4Y2KKX0</accession>
<sequence>MTRMAPEEASPSPNFCTIPANGRLILHFRFKVHQAPIHSRSFVGTVSNLEPSVPADETLPPWHHRAEPLLKKQCSIAV</sequence>
<comment type="caution">
    <text evidence="1">The sequence shown here is derived from an EMBL/GenBank/DDBJ whole genome shotgun (WGS) entry which is preliminary data.</text>
</comment>
<dbReference type="AlphaFoldDB" id="A0A4Y2KKX0"/>
<reference evidence="1 2" key="1">
    <citation type="journal article" date="2019" name="Sci. Rep.">
        <title>Orb-weaving spider Araneus ventricosus genome elucidates the spidroin gene catalogue.</title>
        <authorList>
            <person name="Kono N."/>
            <person name="Nakamura H."/>
            <person name="Ohtoshi R."/>
            <person name="Moran D.A.P."/>
            <person name="Shinohara A."/>
            <person name="Yoshida Y."/>
            <person name="Fujiwara M."/>
            <person name="Mori M."/>
            <person name="Tomita M."/>
            <person name="Arakawa K."/>
        </authorList>
    </citation>
    <scope>NUCLEOTIDE SEQUENCE [LARGE SCALE GENOMIC DNA]</scope>
</reference>
<protein>
    <submittedName>
        <fullName evidence="1">Uncharacterized protein</fullName>
    </submittedName>
</protein>
<keyword evidence="2" id="KW-1185">Reference proteome</keyword>